<dbReference type="PROSITE" id="PS51058">
    <property type="entry name" value="ZF_CXXC"/>
    <property type="match status" value="2"/>
</dbReference>
<evidence type="ECO:0000256" key="5">
    <source>
        <dbReference type="SAM" id="MobiDB-lite"/>
    </source>
</evidence>
<feature type="region of interest" description="Disordered" evidence="5">
    <location>
        <begin position="230"/>
        <end position="278"/>
    </location>
</feature>
<dbReference type="Gene3D" id="3.30.890.10">
    <property type="entry name" value="Methyl-cpg-binding Protein 2, Chain A"/>
    <property type="match status" value="1"/>
</dbReference>
<evidence type="ECO:0000256" key="2">
    <source>
        <dbReference type="ARBA" id="ARBA00022771"/>
    </source>
</evidence>
<dbReference type="InterPro" id="IPR016177">
    <property type="entry name" value="DNA-bd_dom_sf"/>
</dbReference>
<gene>
    <name evidence="9" type="primary">mbd1b</name>
</gene>
<keyword evidence="2 4" id="KW-0863">Zinc-finger</keyword>
<dbReference type="GeneID" id="108255174"/>
<dbReference type="GO" id="GO:0003677">
    <property type="term" value="F:DNA binding"/>
    <property type="evidence" value="ECO:0007669"/>
    <property type="project" value="InterPro"/>
</dbReference>
<feature type="compositionally biased region" description="Polar residues" evidence="5">
    <location>
        <begin position="233"/>
        <end position="267"/>
    </location>
</feature>
<evidence type="ECO:0000313" key="8">
    <source>
        <dbReference type="Proteomes" id="UP000221080"/>
    </source>
</evidence>
<name>A0A2D0PK94_ICTPU</name>
<proteinExistence type="predicted"/>
<dbReference type="SMART" id="SM00391">
    <property type="entry name" value="MBD"/>
    <property type="match status" value="1"/>
</dbReference>
<dbReference type="KEGG" id="ipu:108255174"/>
<dbReference type="Proteomes" id="UP000221080">
    <property type="component" value="Chromosome 21"/>
</dbReference>
<dbReference type="PROSITE" id="PS50982">
    <property type="entry name" value="MBD"/>
    <property type="match status" value="1"/>
</dbReference>
<keyword evidence="1" id="KW-0479">Metal-binding</keyword>
<dbReference type="OrthoDB" id="10072024at2759"/>
<dbReference type="InterPro" id="IPR002857">
    <property type="entry name" value="Znf_CXXC"/>
</dbReference>
<dbReference type="RefSeq" id="XP_017306414.1">
    <property type="nucleotide sequence ID" value="XM_017450925.3"/>
</dbReference>
<feature type="region of interest" description="Disordered" evidence="5">
    <location>
        <begin position="1"/>
        <end position="96"/>
    </location>
</feature>
<dbReference type="InterPro" id="IPR001739">
    <property type="entry name" value="Methyl_CpG_DNA-bd"/>
</dbReference>
<evidence type="ECO:0000259" key="7">
    <source>
        <dbReference type="PROSITE" id="PS51058"/>
    </source>
</evidence>
<feature type="domain" description="MBD" evidence="6">
    <location>
        <begin position="112"/>
        <end position="180"/>
    </location>
</feature>
<feature type="region of interest" description="Disordered" evidence="5">
    <location>
        <begin position="438"/>
        <end position="457"/>
    </location>
</feature>
<feature type="domain" description="CXXC-type" evidence="7">
    <location>
        <begin position="462"/>
        <end position="511"/>
    </location>
</feature>
<dbReference type="STRING" id="7998.ENSIPUP00000022468"/>
<evidence type="ECO:0000256" key="3">
    <source>
        <dbReference type="ARBA" id="ARBA00022833"/>
    </source>
</evidence>
<dbReference type="CDD" id="cd01396">
    <property type="entry name" value="MeCP2_MBD"/>
    <property type="match status" value="1"/>
</dbReference>
<accession>A0A2D0PK94</accession>
<dbReference type="GO" id="GO:0008270">
    <property type="term" value="F:zinc ion binding"/>
    <property type="evidence" value="ECO:0007669"/>
    <property type="project" value="UniProtKB-KW"/>
</dbReference>
<evidence type="ECO:0000313" key="9">
    <source>
        <dbReference type="RefSeq" id="XP_017306414.1"/>
    </source>
</evidence>
<organism evidence="8 9">
    <name type="scientific">Ictalurus punctatus</name>
    <name type="common">Channel catfish</name>
    <name type="synonym">Silurus punctatus</name>
    <dbReference type="NCBI Taxonomy" id="7998"/>
    <lineage>
        <taxon>Eukaryota</taxon>
        <taxon>Metazoa</taxon>
        <taxon>Chordata</taxon>
        <taxon>Craniata</taxon>
        <taxon>Vertebrata</taxon>
        <taxon>Euteleostomi</taxon>
        <taxon>Actinopterygii</taxon>
        <taxon>Neopterygii</taxon>
        <taxon>Teleostei</taxon>
        <taxon>Ostariophysi</taxon>
        <taxon>Siluriformes</taxon>
        <taxon>Ictaluridae</taxon>
        <taxon>Ictalurus</taxon>
    </lineage>
</organism>
<dbReference type="Pfam" id="PF02008">
    <property type="entry name" value="zf-CXXC"/>
    <property type="match status" value="2"/>
</dbReference>
<feature type="domain" description="CXXC-type" evidence="7">
    <location>
        <begin position="342"/>
        <end position="389"/>
    </location>
</feature>
<reference evidence="9" key="2">
    <citation type="submission" date="2025-08" db="UniProtKB">
        <authorList>
            <consortium name="RefSeq"/>
        </authorList>
    </citation>
    <scope>IDENTIFICATION</scope>
    <source>
        <tissue evidence="9">Blood</tissue>
    </source>
</reference>
<dbReference type="SUPFAM" id="SSF54171">
    <property type="entry name" value="DNA-binding domain"/>
    <property type="match status" value="1"/>
</dbReference>
<evidence type="ECO:0000256" key="1">
    <source>
        <dbReference type="ARBA" id="ARBA00022723"/>
    </source>
</evidence>
<dbReference type="Pfam" id="PF01429">
    <property type="entry name" value="MBD"/>
    <property type="match status" value="1"/>
</dbReference>
<keyword evidence="8" id="KW-1185">Reference proteome</keyword>
<dbReference type="OMA" id="NPQPLNH"/>
<feature type="compositionally biased region" description="Basic and acidic residues" evidence="5">
    <location>
        <begin position="1"/>
        <end position="21"/>
    </location>
</feature>
<feature type="compositionally biased region" description="Acidic residues" evidence="5">
    <location>
        <begin position="47"/>
        <end position="62"/>
    </location>
</feature>
<keyword evidence="3" id="KW-0862">Zinc</keyword>
<evidence type="ECO:0000259" key="6">
    <source>
        <dbReference type="PROSITE" id="PS50982"/>
    </source>
</evidence>
<dbReference type="AlphaFoldDB" id="A0A2D0PK94"/>
<dbReference type="CTD" id="334386"/>
<protein>
    <submittedName>
        <fullName evidence="9">Methyl-CpG-binding domain protein 1b isoform X1</fullName>
    </submittedName>
</protein>
<evidence type="ECO:0000256" key="4">
    <source>
        <dbReference type="PROSITE-ProRule" id="PRU00509"/>
    </source>
</evidence>
<sequence>MERAGEEEKPLFSSTETRHFTDTSVGQAGSGIESVKSLDEPPVDWFEPLEEDWEEDDDDDYDVQSWDIDGVRDAEMDSLAGESERSGSVAGSERNYRGGAVGKRKRKWRFGSDDGWEDCPVLGEGWKRKVVLRRSGMSVGQRDIYYLSPKGDRVRSKIELLKSIGNSVDLTNFDFKTGLFLDGEPTKRGIKKRKMDHSSPADCGFSSESSFHNEATEAYDRAYSPGPPYSLSHFAQQRLTPSSSQKDVPSVPSPGTSNENRNQTLVTQPAGHTRQNVPSNAGYLSQTLKMPTNLEDGPNYIPSNSCLSTCARCRNSFTSVEGLTMCEKCNKACNASKDNRNITFRKWLPCGFCRACQLTEDCGVCASCRNGKLNPHYRRPIRCRKRKCLCPSLKRRADDVLPLAQCESVGHRQERLETINTISKYNSTLDIAHRPSLPDFKESQYSDSDDQSPFYEENDSEGFLRKFRRSCGRCKGCVAKADCGTCDYCIDKPKFGGSNKKRQKCRQRQCQREAKGWTTPGRPRPHYAYSHKVLRGNREKWDFEFSDNECEKERIAKGSVVGVRYVEREKHCISEYNGQDAEIEASQVLSDDHLLHLFCDEWTIVKDRKWRQPPATEHAEEPDEDEMEPTITQIFSLGGDSVDDDGLDLELLELLASLRDAPLPVLWCAVLAEGPRLQLLQCSKLSAMADTTVQIEPTFRYHISVQGQPLLPTHWLYHAHPTRLTSVAQVATLLEDLERYSVCRGFKSEPPFGSEPVVQVRAATCEFLVVPETQCCAKCKSAQQKR</sequence>
<reference evidence="8" key="1">
    <citation type="journal article" date="2016" name="Nat. Commun.">
        <title>The channel catfish genome sequence provides insights into the evolution of scale formation in teleosts.</title>
        <authorList>
            <person name="Liu Z."/>
            <person name="Liu S."/>
            <person name="Yao J."/>
            <person name="Bao L."/>
            <person name="Zhang J."/>
            <person name="Li Y."/>
            <person name="Jiang C."/>
            <person name="Sun L."/>
            <person name="Wang R."/>
            <person name="Zhang Y."/>
            <person name="Zhou T."/>
            <person name="Zeng Q."/>
            <person name="Fu Q."/>
            <person name="Gao S."/>
            <person name="Li N."/>
            <person name="Koren S."/>
            <person name="Jiang Y."/>
            <person name="Zimin A."/>
            <person name="Xu P."/>
            <person name="Phillippy A.M."/>
            <person name="Geng X."/>
            <person name="Song L."/>
            <person name="Sun F."/>
            <person name="Li C."/>
            <person name="Wang X."/>
            <person name="Chen A."/>
            <person name="Jin Y."/>
            <person name="Yuan Z."/>
            <person name="Yang Y."/>
            <person name="Tan S."/>
            <person name="Peatman E."/>
            <person name="Lu J."/>
            <person name="Qin Z."/>
            <person name="Dunham R."/>
            <person name="Li Z."/>
            <person name="Sonstegard T."/>
            <person name="Feng J."/>
            <person name="Danzmann R.G."/>
            <person name="Schroeder S."/>
            <person name="Scheffler B."/>
            <person name="Duke M.V."/>
            <person name="Ballard L."/>
            <person name="Kucuktas H."/>
            <person name="Kaltenboeck L."/>
            <person name="Liu H."/>
            <person name="Armbruster J."/>
            <person name="Xie Y."/>
            <person name="Kirby M.L."/>
            <person name="Tian Y."/>
            <person name="Flanagan M.E."/>
            <person name="Mu W."/>
            <person name="Waldbieser G.C."/>
        </authorList>
    </citation>
    <scope>NUCLEOTIDE SEQUENCE [LARGE SCALE GENOMIC DNA]</scope>
    <source>
        <strain evidence="8">SDA103</strain>
    </source>
</reference>